<evidence type="ECO:0000313" key="6">
    <source>
        <dbReference type="EMBL" id="MBS7809882.1"/>
    </source>
</evidence>
<feature type="signal peptide" evidence="4">
    <location>
        <begin position="1"/>
        <end position="19"/>
    </location>
</feature>
<keyword evidence="3 4" id="KW-0732">Signal</keyword>
<evidence type="ECO:0000256" key="1">
    <source>
        <dbReference type="ARBA" id="ARBA00004418"/>
    </source>
</evidence>
<evidence type="ECO:0000256" key="2">
    <source>
        <dbReference type="ARBA" id="ARBA00005695"/>
    </source>
</evidence>
<feature type="chain" id="PRO_5045561408" evidence="4">
    <location>
        <begin position="20"/>
        <end position="521"/>
    </location>
</feature>
<reference evidence="6 7" key="1">
    <citation type="submission" date="2021-05" db="EMBL/GenBank/DDBJ databases">
        <title>Roseococcus sp. XZZS9, whole genome shotgun sequencing project.</title>
        <authorList>
            <person name="Zhao G."/>
            <person name="Shen L."/>
        </authorList>
    </citation>
    <scope>NUCLEOTIDE SEQUENCE [LARGE SCALE GENOMIC DNA]</scope>
    <source>
        <strain evidence="6 7">XZZS9</strain>
    </source>
</reference>
<keyword evidence="7" id="KW-1185">Reference proteome</keyword>
<dbReference type="Proteomes" id="UP000766336">
    <property type="component" value="Unassembled WGS sequence"/>
</dbReference>
<dbReference type="InterPro" id="IPR039424">
    <property type="entry name" value="SBP_5"/>
</dbReference>
<name>A0ABS5Q8U4_9PROT</name>
<accession>A0ABS5Q8U4</accession>
<evidence type="ECO:0000256" key="4">
    <source>
        <dbReference type="SAM" id="SignalP"/>
    </source>
</evidence>
<dbReference type="Gene3D" id="3.40.190.10">
    <property type="entry name" value="Periplasmic binding protein-like II"/>
    <property type="match status" value="1"/>
</dbReference>
<dbReference type="Pfam" id="PF00496">
    <property type="entry name" value="SBP_bac_5"/>
    <property type="match status" value="1"/>
</dbReference>
<dbReference type="CDD" id="cd08502">
    <property type="entry name" value="PBP2_NikA_DppA_OppA_like_16"/>
    <property type="match status" value="1"/>
</dbReference>
<proteinExistence type="inferred from homology"/>
<dbReference type="PANTHER" id="PTHR30290:SF38">
    <property type="entry name" value="D,D-DIPEPTIDE-BINDING PERIPLASMIC PROTEIN DDPA-RELATED"/>
    <property type="match status" value="1"/>
</dbReference>
<gene>
    <name evidence="6" type="ORF">KHU32_02965</name>
</gene>
<evidence type="ECO:0000259" key="5">
    <source>
        <dbReference type="Pfam" id="PF00496"/>
    </source>
</evidence>
<dbReference type="Gene3D" id="3.10.105.10">
    <property type="entry name" value="Dipeptide-binding Protein, Domain 3"/>
    <property type="match status" value="1"/>
</dbReference>
<comment type="similarity">
    <text evidence="2">Belongs to the bacterial solute-binding protein 5 family.</text>
</comment>
<dbReference type="PANTHER" id="PTHR30290">
    <property type="entry name" value="PERIPLASMIC BINDING COMPONENT OF ABC TRANSPORTER"/>
    <property type="match status" value="1"/>
</dbReference>
<dbReference type="InterPro" id="IPR000914">
    <property type="entry name" value="SBP_5_dom"/>
</dbReference>
<organism evidence="6 7">
    <name type="scientific">Roseococcus pinisoli</name>
    <dbReference type="NCBI Taxonomy" id="2835040"/>
    <lineage>
        <taxon>Bacteria</taxon>
        <taxon>Pseudomonadati</taxon>
        <taxon>Pseudomonadota</taxon>
        <taxon>Alphaproteobacteria</taxon>
        <taxon>Acetobacterales</taxon>
        <taxon>Roseomonadaceae</taxon>
        <taxon>Roseococcus</taxon>
    </lineage>
</organism>
<protein>
    <submittedName>
        <fullName evidence="6">ABC transporter substrate-binding protein</fullName>
    </submittedName>
</protein>
<dbReference type="RefSeq" id="WP_213668539.1">
    <property type="nucleotide sequence ID" value="NZ_JAHCDA010000001.1"/>
</dbReference>
<dbReference type="EMBL" id="JAHCDA010000001">
    <property type="protein sequence ID" value="MBS7809882.1"/>
    <property type="molecule type" value="Genomic_DNA"/>
</dbReference>
<dbReference type="SUPFAM" id="SSF53850">
    <property type="entry name" value="Periplasmic binding protein-like II"/>
    <property type="match status" value="1"/>
</dbReference>
<evidence type="ECO:0000313" key="7">
    <source>
        <dbReference type="Proteomes" id="UP000766336"/>
    </source>
</evidence>
<comment type="subcellular location">
    <subcellularLocation>
        <location evidence="1">Periplasm</location>
    </subcellularLocation>
</comment>
<comment type="caution">
    <text evidence="6">The sequence shown here is derived from an EMBL/GenBank/DDBJ whole genome shotgun (WGS) entry which is preliminary data.</text>
</comment>
<evidence type="ECO:0000256" key="3">
    <source>
        <dbReference type="ARBA" id="ARBA00022729"/>
    </source>
</evidence>
<feature type="domain" description="Solute-binding protein family 5" evidence="5">
    <location>
        <begin position="68"/>
        <end position="424"/>
    </location>
</feature>
<sequence length="521" mass="57515">MDRRSLLMAPALLAAPAFAQNARARTLRFMPQAGLAVLDPIFNPTTIVTTHAYCVFDTLYGADRALRPHPQMAAGHEVSADALTWRISLREGLRFHDGEPVRARDCVASIRRWAVRDGFGQALMLATAELSAADDRTIVFRLHRPFPALLDALAKPGSSPCFMMPERLASQPADRPITEAVGSGPWKFLPDEFVAGARAAYLRNDAYIPRDEPAEAAAGGKRVHFDRLELVWIPDGGTAAAALRTGEVDWIEYPLPDLVPVLERDRNTRTQIYDPNGFLGFLRFNCLHPPFSDVRVRRAIRDVISQPDFMQAVALPQDWQECHAMFPCGLPNVVESTPALRGEAAMERARAALREAGYRGEPIIHINPSDFPAVTQQGRLTVDLMRRLGVNIQAVESDWATIIARRANRAPPAQGGWNLHNTNGPAATIANPAVSWTIRMNGAQAWPGWPEDAAVEGEVAAWLQAPDVPTQEAAMKRLQELLWDAVPIAPTGLFRLRTAFRADLTGVLQASNPMLWNLRRI</sequence>